<dbReference type="NCBIfam" id="TIGR02273">
    <property type="entry name" value="16S_RimM"/>
    <property type="match status" value="1"/>
</dbReference>
<dbReference type="EMBL" id="BMMZ01000006">
    <property type="protein sequence ID" value="GGL67167.1"/>
    <property type="molecule type" value="Genomic_DNA"/>
</dbReference>
<keyword evidence="10" id="KW-1185">Reference proteome</keyword>
<keyword evidence="4 5" id="KW-0143">Chaperone</keyword>
<reference evidence="9" key="2">
    <citation type="submission" date="2020-09" db="EMBL/GenBank/DDBJ databases">
        <authorList>
            <person name="Sun Q."/>
            <person name="Zhou Y."/>
        </authorList>
    </citation>
    <scope>NUCLEOTIDE SEQUENCE</scope>
    <source>
        <strain evidence="9">CGMCC 4.7306</strain>
    </source>
</reference>
<dbReference type="AlphaFoldDB" id="A0A917SBB2"/>
<dbReference type="HAMAP" id="MF_00014">
    <property type="entry name" value="Ribosome_mat_RimM"/>
    <property type="match status" value="1"/>
</dbReference>
<dbReference type="GO" id="GO:0005737">
    <property type="term" value="C:cytoplasm"/>
    <property type="evidence" value="ECO:0007669"/>
    <property type="project" value="UniProtKB-SubCell"/>
</dbReference>
<dbReference type="GO" id="GO:0006364">
    <property type="term" value="P:rRNA processing"/>
    <property type="evidence" value="ECO:0007669"/>
    <property type="project" value="UniProtKB-UniRule"/>
</dbReference>
<dbReference type="InterPro" id="IPR056792">
    <property type="entry name" value="PRC_RimM"/>
</dbReference>
<dbReference type="GO" id="GO:0042274">
    <property type="term" value="P:ribosomal small subunit biogenesis"/>
    <property type="evidence" value="ECO:0007669"/>
    <property type="project" value="UniProtKB-UniRule"/>
</dbReference>
<dbReference type="GO" id="GO:0043022">
    <property type="term" value="F:ribosome binding"/>
    <property type="evidence" value="ECO:0007669"/>
    <property type="project" value="InterPro"/>
</dbReference>
<dbReference type="InterPro" id="IPR009000">
    <property type="entry name" value="Transl_B-barrel_sf"/>
</dbReference>
<evidence type="ECO:0000256" key="5">
    <source>
        <dbReference type="HAMAP-Rule" id="MF_00014"/>
    </source>
</evidence>
<comment type="subcellular location">
    <subcellularLocation>
        <location evidence="5">Cytoplasm</location>
    </subcellularLocation>
</comment>
<dbReference type="SUPFAM" id="SSF50346">
    <property type="entry name" value="PRC-barrel domain"/>
    <property type="match status" value="1"/>
</dbReference>
<dbReference type="SUPFAM" id="SSF50447">
    <property type="entry name" value="Translation proteins"/>
    <property type="match status" value="1"/>
</dbReference>
<comment type="similarity">
    <text evidence="5">Belongs to the RimM family.</text>
</comment>
<keyword evidence="1 5" id="KW-0963">Cytoplasm</keyword>
<dbReference type="Proteomes" id="UP000613840">
    <property type="component" value="Unassembled WGS sequence"/>
</dbReference>
<dbReference type="GO" id="GO:0005840">
    <property type="term" value="C:ribosome"/>
    <property type="evidence" value="ECO:0007669"/>
    <property type="project" value="InterPro"/>
</dbReference>
<dbReference type="PANTHER" id="PTHR33692">
    <property type="entry name" value="RIBOSOME MATURATION FACTOR RIMM"/>
    <property type="match status" value="1"/>
</dbReference>
<dbReference type="InterPro" id="IPR036976">
    <property type="entry name" value="RimM_N_sf"/>
</dbReference>
<comment type="function">
    <text evidence="5">An accessory protein needed during the final step in the assembly of 30S ribosomal subunit, possibly for assembly of the head region. Essential for efficient processing of 16S rRNA. May be needed both before and after RbfA during the maturation of 16S rRNA. It has affinity for free ribosomal 30S subunits but not for 70S ribosomes.</text>
</comment>
<evidence type="ECO:0000259" key="8">
    <source>
        <dbReference type="Pfam" id="PF24986"/>
    </source>
</evidence>
<proteinExistence type="inferred from homology"/>
<accession>A0A917SBB2</accession>
<dbReference type="Pfam" id="PF01782">
    <property type="entry name" value="RimM"/>
    <property type="match status" value="1"/>
</dbReference>
<dbReference type="InterPro" id="IPR011033">
    <property type="entry name" value="PRC_barrel-like_sf"/>
</dbReference>
<evidence type="ECO:0000256" key="6">
    <source>
        <dbReference type="SAM" id="MobiDB-lite"/>
    </source>
</evidence>
<feature type="domain" description="Ribosome maturation factor RimM PRC barrel" evidence="8">
    <location>
        <begin position="106"/>
        <end position="173"/>
    </location>
</feature>
<evidence type="ECO:0000313" key="10">
    <source>
        <dbReference type="Proteomes" id="UP000613840"/>
    </source>
</evidence>
<evidence type="ECO:0000256" key="4">
    <source>
        <dbReference type="ARBA" id="ARBA00023186"/>
    </source>
</evidence>
<comment type="domain">
    <text evidence="5">The PRC barrel domain binds ribosomal protein uS19.</text>
</comment>
<evidence type="ECO:0000313" key="9">
    <source>
        <dbReference type="EMBL" id="GGL67167.1"/>
    </source>
</evidence>
<dbReference type="RefSeq" id="WP_188895896.1">
    <property type="nucleotide sequence ID" value="NZ_BMMZ01000006.1"/>
</dbReference>
<organism evidence="9 10">
    <name type="scientific">Microlunatus endophyticus</name>
    <dbReference type="NCBI Taxonomy" id="1716077"/>
    <lineage>
        <taxon>Bacteria</taxon>
        <taxon>Bacillati</taxon>
        <taxon>Actinomycetota</taxon>
        <taxon>Actinomycetes</taxon>
        <taxon>Propionibacteriales</taxon>
        <taxon>Propionibacteriaceae</taxon>
        <taxon>Microlunatus</taxon>
    </lineage>
</organism>
<feature type="domain" description="RimM N-terminal" evidence="7">
    <location>
        <begin position="6"/>
        <end position="87"/>
    </location>
</feature>
<keyword evidence="3 5" id="KW-0698">rRNA processing</keyword>
<name>A0A917SBB2_9ACTN</name>
<protein>
    <recommendedName>
        <fullName evidence="5">Ribosome maturation factor RimM</fullName>
    </recommendedName>
</protein>
<dbReference type="InterPro" id="IPR011961">
    <property type="entry name" value="RimM"/>
</dbReference>
<evidence type="ECO:0000256" key="2">
    <source>
        <dbReference type="ARBA" id="ARBA00022517"/>
    </source>
</evidence>
<dbReference type="Gene3D" id="2.30.30.240">
    <property type="entry name" value="PRC-barrel domain"/>
    <property type="match status" value="1"/>
</dbReference>
<keyword evidence="2 5" id="KW-0690">Ribosome biogenesis</keyword>
<comment type="subunit">
    <text evidence="5">Binds ribosomal protein uS19.</text>
</comment>
<dbReference type="Pfam" id="PF24986">
    <property type="entry name" value="PRC_RimM"/>
    <property type="match status" value="1"/>
</dbReference>
<comment type="caution">
    <text evidence="9">The sequence shown here is derived from an EMBL/GenBank/DDBJ whole genome shotgun (WGS) entry which is preliminary data.</text>
</comment>
<reference evidence="9" key="1">
    <citation type="journal article" date="2014" name="Int. J. Syst. Evol. Microbiol.">
        <title>Complete genome sequence of Corynebacterium casei LMG S-19264T (=DSM 44701T), isolated from a smear-ripened cheese.</title>
        <authorList>
            <consortium name="US DOE Joint Genome Institute (JGI-PGF)"/>
            <person name="Walter F."/>
            <person name="Albersmeier A."/>
            <person name="Kalinowski J."/>
            <person name="Ruckert C."/>
        </authorList>
    </citation>
    <scope>NUCLEOTIDE SEQUENCE</scope>
    <source>
        <strain evidence="9">CGMCC 4.7306</strain>
    </source>
</reference>
<dbReference type="InterPro" id="IPR002676">
    <property type="entry name" value="RimM_N"/>
</dbReference>
<sequence length="198" mass="21492">MFTEITVGVIVRAHGVRGEVVVDLRTDEPERRFAPGEVLHPDPSDRDGGSGTFTVVRTREHQGRWLVIFAEIGDRNAAEAARRVRLVARVPADERPADDEEYYDRQLVGLAVHTQDGTGESDEPIGQVISVMHLPAQDVLEISTPTGARLVPFVSELVPTVDLGVGRIVLAPVAGLLEDLEDQTADRDQAQDQDGAAS</sequence>
<dbReference type="PANTHER" id="PTHR33692:SF1">
    <property type="entry name" value="RIBOSOME MATURATION FACTOR RIMM"/>
    <property type="match status" value="1"/>
</dbReference>
<feature type="region of interest" description="Disordered" evidence="6">
    <location>
        <begin position="32"/>
        <end position="52"/>
    </location>
</feature>
<evidence type="ECO:0000259" key="7">
    <source>
        <dbReference type="Pfam" id="PF01782"/>
    </source>
</evidence>
<dbReference type="Gene3D" id="2.40.30.60">
    <property type="entry name" value="RimM"/>
    <property type="match status" value="1"/>
</dbReference>
<evidence type="ECO:0000256" key="1">
    <source>
        <dbReference type="ARBA" id="ARBA00022490"/>
    </source>
</evidence>
<evidence type="ECO:0000256" key="3">
    <source>
        <dbReference type="ARBA" id="ARBA00022552"/>
    </source>
</evidence>
<gene>
    <name evidence="5 9" type="primary">rimM</name>
    <name evidence="9" type="ORF">GCM10011575_27070</name>
</gene>
<feature type="compositionally biased region" description="Basic and acidic residues" evidence="6">
    <location>
        <begin position="32"/>
        <end position="48"/>
    </location>
</feature>